<evidence type="ECO:0000313" key="1">
    <source>
        <dbReference type="EMBL" id="MBX67183.1"/>
    </source>
</evidence>
<organism evidence="1">
    <name type="scientific">Rhizophora mucronata</name>
    <name type="common">Asiatic mangrove</name>
    <dbReference type="NCBI Taxonomy" id="61149"/>
    <lineage>
        <taxon>Eukaryota</taxon>
        <taxon>Viridiplantae</taxon>
        <taxon>Streptophyta</taxon>
        <taxon>Embryophyta</taxon>
        <taxon>Tracheophyta</taxon>
        <taxon>Spermatophyta</taxon>
        <taxon>Magnoliopsida</taxon>
        <taxon>eudicotyledons</taxon>
        <taxon>Gunneridae</taxon>
        <taxon>Pentapetalae</taxon>
        <taxon>rosids</taxon>
        <taxon>fabids</taxon>
        <taxon>Malpighiales</taxon>
        <taxon>Rhizophoraceae</taxon>
        <taxon>Rhizophora</taxon>
    </lineage>
</organism>
<accession>A0A2P2QJN8</accession>
<name>A0A2P2QJN8_RHIMU</name>
<reference evidence="1" key="1">
    <citation type="submission" date="2018-02" db="EMBL/GenBank/DDBJ databases">
        <title>Rhizophora mucronata_Transcriptome.</title>
        <authorList>
            <person name="Meera S.P."/>
            <person name="Sreeshan A."/>
            <person name="Augustine A."/>
        </authorList>
    </citation>
    <scope>NUCLEOTIDE SEQUENCE</scope>
    <source>
        <tissue evidence="1">Leaf</tissue>
    </source>
</reference>
<dbReference type="AlphaFoldDB" id="A0A2P2QJN8"/>
<dbReference type="EMBL" id="GGEC01086699">
    <property type="protein sequence ID" value="MBX67183.1"/>
    <property type="molecule type" value="Transcribed_RNA"/>
</dbReference>
<protein>
    <submittedName>
        <fullName evidence="1">Uncharacterized protein</fullName>
    </submittedName>
</protein>
<sequence>MFTTWFPSNTVFSLRKFLAH</sequence>
<proteinExistence type="predicted"/>